<gene>
    <name evidence="1" type="ORF">DCC81_10395</name>
</gene>
<sequence>MDPFLLKFEYEGTPHIITVTPQLSGYTTAFNMTVSGVEVRYEADEEGYLRAIAKDPHQTLPEGLLHEVGMHLVQHFDPPKQPE</sequence>
<keyword evidence="2" id="KW-1185">Reference proteome</keyword>
<name>A0A2T7BEL9_9BACT</name>
<evidence type="ECO:0000313" key="2">
    <source>
        <dbReference type="Proteomes" id="UP000244450"/>
    </source>
</evidence>
<proteinExistence type="predicted"/>
<accession>A0A2T7BEL9</accession>
<dbReference type="AlphaFoldDB" id="A0A2T7BEL9"/>
<organism evidence="1 2">
    <name type="scientific">Chitinophaga parva</name>
    <dbReference type="NCBI Taxonomy" id="2169414"/>
    <lineage>
        <taxon>Bacteria</taxon>
        <taxon>Pseudomonadati</taxon>
        <taxon>Bacteroidota</taxon>
        <taxon>Chitinophagia</taxon>
        <taxon>Chitinophagales</taxon>
        <taxon>Chitinophagaceae</taxon>
        <taxon>Chitinophaga</taxon>
    </lineage>
</organism>
<dbReference type="EMBL" id="QCYK01000002">
    <property type="protein sequence ID" value="PUZ24742.1"/>
    <property type="molecule type" value="Genomic_DNA"/>
</dbReference>
<comment type="caution">
    <text evidence="1">The sequence shown here is derived from an EMBL/GenBank/DDBJ whole genome shotgun (WGS) entry which is preliminary data.</text>
</comment>
<dbReference type="Proteomes" id="UP000244450">
    <property type="component" value="Unassembled WGS sequence"/>
</dbReference>
<reference evidence="1 2" key="1">
    <citation type="submission" date="2018-04" db="EMBL/GenBank/DDBJ databases">
        <title>Chitinophaga fuyangensis sp. nov., isolated from soil in a chemical factory.</title>
        <authorList>
            <person name="Chen K."/>
        </authorList>
    </citation>
    <scope>NUCLEOTIDE SEQUENCE [LARGE SCALE GENOMIC DNA]</scope>
    <source>
        <strain evidence="1 2">LY-1</strain>
    </source>
</reference>
<dbReference type="OrthoDB" id="675660at2"/>
<evidence type="ECO:0000313" key="1">
    <source>
        <dbReference type="EMBL" id="PUZ24742.1"/>
    </source>
</evidence>
<protein>
    <submittedName>
        <fullName evidence="1">Uncharacterized protein</fullName>
    </submittedName>
</protein>
<dbReference type="RefSeq" id="WP_108686583.1">
    <property type="nucleotide sequence ID" value="NZ_QCYK01000002.1"/>
</dbReference>